<dbReference type="CDD" id="cd07186">
    <property type="entry name" value="CofD_like"/>
    <property type="match status" value="1"/>
</dbReference>
<reference evidence="4 5" key="1">
    <citation type="journal article" date="2005" name="Arch. Microbiol.">
        <title>The genome sequence of an anaerobic aromatic-degrading denitrifying bacterium, strain EbN1.</title>
        <authorList>
            <person name="Rabus R."/>
            <person name="Kube M."/>
            <person name="Heider J."/>
            <person name="Beck A."/>
            <person name="Heitmann K."/>
            <person name="Widdel F."/>
            <person name="Reinhardt R."/>
        </authorList>
    </citation>
    <scope>NUCLEOTIDE SEQUENCE [LARGE SCALE GENOMIC DNA]</scope>
    <source>
        <strain evidence="4 5">EbN1</strain>
        <plasmid evidence="5">Plasmid pAzo2</plasmid>
    </source>
</reference>
<dbReference type="Pfam" id="PF01933">
    <property type="entry name" value="CofD"/>
    <property type="match status" value="1"/>
</dbReference>
<dbReference type="eggNOG" id="COG0391">
    <property type="taxonomic scope" value="Bacteria"/>
</dbReference>
<dbReference type="SUPFAM" id="SSF142338">
    <property type="entry name" value="CofD-like"/>
    <property type="match status" value="1"/>
</dbReference>
<dbReference type="KEGG" id="eba:p2A344"/>
<dbReference type="PANTHER" id="PTHR43007:SF1">
    <property type="entry name" value="2-PHOSPHO-L-LACTATE TRANSFERASE"/>
    <property type="match status" value="1"/>
</dbReference>
<dbReference type="AlphaFoldDB" id="Q5NW70"/>
<sequence>MILALAGGVGGARLARGLAAALAPEALTIIVNTGDDFEHLGLHVSPDIDTVMYTLAGLNNRQQGWGLAGESWAFMSALRRLGGATWFQLGDQDLATHVERTWRLKTQPLSAVTAEFCARLNVRHRVVPMTDDPVRTLVDTDEGRLAFQDYFVRRQSAPRFRAISLAGIEAARPHSALAAALADPALAAIVICPSNPVLSIRPILALPGITELLRRRRAPVVAVSPFIGGQAIKGPAAKIMHELGLPVSPAGLASFYGDLLDGLVIDRADAALAEGLAGPAIMATNTLMRDDADQERLARETLHFASRLHPMRRQPTPDEDIGRTRGLPIRPRPQIHSR</sequence>
<evidence type="ECO:0000256" key="3">
    <source>
        <dbReference type="SAM" id="MobiDB-lite"/>
    </source>
</evidence>
<accession>Q5NW70</accession>
<dbReference type="Gene3D" id="1.10.8.240">
    <property type="entry name" value="CofD-like domain"/>
    <property type="match status" value="1"/>
</dbReference>
<dbReference type="InterPro" id="IPR010115">
    <property type="entry name" value="FbiA/CofD"/>
</dbReference>
<keyword evidence="5" id="KW-1185">Reference proteome</keyword>
<dbReference type="GO" id="GO:0043743">
    <property type="term" value="F:LPPG:FO 2-phospho-L-lactate transferase activity"/>
    <property type="evidence" value="ECO:0007669"/>
    <property type="project" value="InterPro"/>
</dbReference>
<dbReference type="PANTHER" id="PTHR43007">
    <property type="entry name" value="2-PHOSPHO-L-LACTATE TRANSFERASE"/>
    <property type="match status" value="1"/>
</dbReference>
<dbReference type="RefSeq" id="WP_011254950.1">
    <property type="nucleotide sequence ID" value="NC_006824.1"/>
</dbReference>
<evidence type="ECO:0000313" key="5">
    <source>
        <dbReference type="Proteomes" id="UP000006552"/>
    </source>
</evidence>
<dbReference type="InterPro" id="IPR038136">
    <property type="entry name" value="CofD-like_dom_sf"/>
</dbReference>
<dbReference type="GO" id="GO:0000287">
    <property type="term" value="F:magnesium ion binding"/>
    <property type="evidence" value="ECO:0007669"/>
    <property type="project" value="InterPro"/>
</dbReference>
<evidence type="ECO:0008006" key="6">
    <source>
        <dbReference type="Google" id="ProtNLM"/>
    </source>
</evidence>
<dbReference type="HAMAP" id="MF_01257">
    <property type="entry name" value="CofD"/>
    <property type="match status" value="1"/>
</dbReference>
<organism evidence="4 5">
    <name type="scientific">Aromatoleum aromaticum (strain DSM 19018 / LMG 30748 / EbN1)</name>
    <name type="common">Azoarcus sp. (strain EbN1)</name>
    <dbReference type="NCBI Taxonomy" id="76114"/>
    <lineage>
        <taxon>Bacteria</taxon>
        <taxon>Pseudomonadati</taxon>
        <taxon>Pseudomonadota</taxon>
        <taxon>Betaproteobacteria</taxon>
        <taxon>Rhodocyclales</taxon>
        <taxon>Rhodocyclaceae</taxon>
        <taxon>Aromatoleum</taxon>
    </lineage>
</organism>
<dbReference type="Gene3D" id="3.40.50.10680">
    <property type="entry name" value="CofD-like domains"/>
    <property type="match status" value="1"/>
</dbReference>
<dbReference type="EMBL" id="CR555308">
    <property type="protein sequence ID" value="CAI10694.1"/>
    <property type="molecule type" value="Genomic_DNA"/>
</dbReference>
<evidence type="ECO:0000313" key="4">
    <source>
        <dbReference type="EMBL" id="CAI10694.1"/>
    </source>
</evidence>
<dbReference type="InterPro" id="IPR002882">
    <property type="entry name" value="CofD"/>
</dbReference>
<protein>
    <recommendedName>
        <fullName evidence="6">2-phospho-L-lactate transferase</fullName>
    </recommendedName>
</protein>
<dbReference type="OrthoDB" id="7466225at2"/>
<dbReference type="Proteomes" id="UP000006552">
    <property type="component" value="Plasmid 2"/>
</dbReference>
<dbReference type="HOGENOM" id="CLU_055795_1_0_4"/>
<name>Q5NW70_AROAE</name>
<proteinExistence type="inferred from homology"/>
<evidence type="ECO:0000256" key="1">
    <source>
        <dbReference type="ARBA" id="ARBA00022679"/>
    </source>
</evidence>
<keyword evidence="2" id="KW-0460">Magnesium</keyword>
<gene>
    <name evidence="4" type="ORF">p2A344</name>
</gene>
<keyword evidence="1" id="KW-0808">Transferase</keyword>
<dbReference type="NCBIfam" id="TIGR01819">
    <property type="entry name" value="F420_cofD"/>
    <property type="match status" value="1"/>
</dbReference>
<evidence type="ECO:0000256" key="2">
    <source>
        <dbReference type="ARBA" id="ARBA00022842"/>
    </source>
</evidence>
<feature type="region of interest" description="Disordered" evidence="3">
    <location>
        <begin position="306"/>
        <end position="338"/>
    </location>
</feature>
<keyword evidence="4" id="KW-0614">Plasmid</keyword>
<geneLocation type="plasmid" evidence="5">
    <name>pAzo2</name>
</geneLocation>